<comment type="caution">
    <text evidence="9">The sequence shown here is derived from an EMBL/GenBank/DDBJ whole genome shotgun (WGS) entry which is preliminary data.</text>
</comment>
<evidence type="ECO:0000313" key="10">
    <source>
        <dbReference type="Proteomes" id="UP000192536"/>
    </source>
</evidence>
<name>A0A1X0WC07_9GAMM</name>
<feature type="transmembrane region" description="Helical" evidence="7">
    <location>
        <begin position="205"/>
        <end position="224"/>
    </location>
</feature>
<evidence type="ECO:0000256" key="6">
    <source>
        <dbReference type="ARBA" id="ARBA00023136"/>
    </source>
</evidence>
<dbReference type="AlphaFoldDB" id="A0A1X0WC07"/>
<comment type="pathway">
    <text evidence="7">Bacterial outer membrane biogenesis; enterobacterial common antigen biosynthesis.</text>
</comment>
<keyword evidence="6 7" id="KW-0472">Membrane</keyword>
<proteinExistence type="inferred from homology"/>
<dbReference type="HAMAP" id="MF_01949">
    <property type="entry name" value="Acetyltr_WecH"/>
    <property type="match status" value="1"/>
</dbReference>
<keyword evidence="10" id="KW-1185">Reference proteome</keyword>
<feature type="transmembrane region" description="Helical" evidence="7">
    <location>
        <begin position="49"/>
        <end position="67"/>
    </location>
</feature>
<protein>
    <recommendedName>
        <fullName evidence="7">O-acetyltransferase WecH</fullName>
        <ecNumber evidence="7">2.3.1.-</ecNumber>
    </recommendedName>
</protein>
<dbReference type="GeneID" id="93568264"/>
<feature type="transmembrane region" description="Helical" evidence="7">
    <location>
        <begin position="12"/>
        <end position="29"/>
    </location>
</feature>
<dbReference type="InterPro" id="IPR002656">
    <property type="entry name" value="Acyl_transf_3_dom"/>
</dbReference>
<reference evidence="9 10" key="1">
    <citation type="journal article" date="2017" name="Int. J. Syst. Evol. Microbiol.">
        <title>Rouxiella badensis sp. nov. and Rouxiella silvae sp. nov. isolated from peat bog soil in Germany and emendation of the genus description.</title>
        <authorList>
            <person name="Le Fleche-Mateos A."/>
            <person name="Kugler J.H."/>
            <person name="Hansen S.H."/>
            <person name="Syldatk C."/>
            <person name="Hausmann R."/>
            <person name="Lomprez F."/>
            <person name="Vandenbogaert M."/>
            <person name="Manuguerra J.C."/>
            <person name="Grimont P.A."/>
        </authorList>
    </citation>
    <scope>NUCLEOTIDE SEQUENCE [LARGE SCALE GENOMIC DNA]</scope>
    <source>
        <strain evidence="9 10">DSM 100043</strain>
    </source>
</reference>
<feature type="transmembrane region" description="Helical" evidence="7">
    <location>
        <begin position="114"/>
        <end position="134"/>
    </location>
</feature>
<feature type="transmembrane region" description="Helical" evidence="7">
    <location>
        <begin position="236"/>
        <end position="254"/>
    </location>
</feature>
<dbReference type="Proteomes" id="UP000192536">
    <property type="component" value="Unassembled WGS sequence"/>
</dbReference>
<dbReference type="InterPro" id="IPR032905">
    <property type="entry name" value="WecH"/>
</dbReference>
<gene>
    <name evidence="7" type="primary">wecH</name>
    <name evidence="9" type="ORF">BS640_17000</name>
</gene>
<dbReference type="RefSeq" id="WP_084912971.1">
    <property type="nucleotide sequence ID" value="NZ_CP049603.1"/>
</dbReference>
<comment type="similarity">
    <text evidence="2 7">Belongs to the acyltransferase 3 family.</text>
</comment>
<evidence type="ECO:0000259" key="8">
    <source>
        <dbReference type="Pfam" id="PF01757"/>
    </source>
</evidence>
<feature type="transmembrane region" description="Helical" evidence="7">
    <location>
        <begin position="172"/>
        <end position="193"/>
    </location>
</feature>
<feature type="transmembrane region" description="Helical" evidence="7">
    <location>
        <begin position="79"/>
        <end position="102"/>
    </location>
</feature>
<dbReference type="GO" id="GO:0009246">
    <property type="term" value="P:enterobacterial common antigen biosynthetic process"/>
    <property type="evidence" value="ECO:0007669"/>
    <property type="project" value="UniProtKB-UniRule"/>
</dbReference>
<evidence type="ECO:0000256" key="4">
    <source>
        <dbReference type="ARBA" id="ARBA00022692"/>
    </source>
</evidence>
<evidence type="ECO:0000256" key="2">
    <source>
        <dbReference type="ARBA" id="ARBA00007400"/>
    </source>
</evidence>
<accession>A0A1X0WC07</accession>
<dbReference type="PANTHER" id="PTHR40074:SF2">
    <property type="entry name" value="O-ACETYLTRANSFERASE WECH"/>
    <property type="match status" value="1"/>
</dbReference>
<evidence type="ECO:0000256" key="1">
    <source>
        <dbReference type="ARBA" id="ARBA00004651"/>
    </source>
</evidence>
<feature type="domain" description="Acyltransferase 3" evidence="8">
    <location>
        <begin position="6"/>
        <end position="321"/>
    </location>
</feature>
<evidence type="ECO:0000313" key="9">
    <source>
        <dbReference type="EMBL" id="ORJ24316.1"/>
    </source>
</evidence>
<dbReference type="EMBL" id="MRWE01000031">
    <property type="protein sequence ID" value="ORJ24316.1"/>
    <property type="molecule type" value="Genomic_DNA"/>
</dbReference>
<keyword evidence="7" id="KW-0997">Cell inner membrane</keyword>
<keyword evidence="4 7" id="KW-0812">Transmembrane</keyword>
<comment type="function">
    <text evidence="7">Responsible for the incorporation of O-acetyl groups into the enterobacterial common antigen (ECA) trisaccharide repeat units.</text>
</comment>
<keyword evidence="7 9" id="KW-0808">Transferase</keyword>
<feature type="transmembrane region" description="Helical" evidence="7">
    <location>
        <begin position="303"/>
        <end position="321"/>
    </location>
</feature>
<keyword evidence="5 7" id="KW-1133">Transmembrane helix</keyword>
<sequence length="331" mass="36941">MSQKIVWIDNLRALACVMVVIIHATSFQVVNFSAIDTPAWWFANALDSLSRASVPIFFMISGALFWGEKSAKPRHFLRIGLCLLFYSAVSLLYILIMTKIGFWPSFAHILQKPVFFHLWFFYAIGLIYLLSPFIQVKKVPLPMLLITAVVAGVLANPQLPAFNLGGFHLLPLNLYITGDAFYYLLYALLGRALATLEMDKRWQGWVAGGMFLASCALIALGTQAQSTHNQNFAETYYVYCGPLVFIAALSLFVWGKQVLATVSSSVMAMISRHSLAIYGFHALVIICLRGKHLDFPQFPLLNMLYLFACGLGGGLLLGLLLQRVDGRRWVS</sequence>
<dbReference type="STRING" id="1646377.BS640_17000"/>
<dbReference type="Pfam" id="PF01757">
    <property type="entry name" value="Acyl_transf_3"/>
    <property type="match status" value="1"/>
</dbReference>
<evidence type="ECO:0000256" key="5">
    <source>
        <dbReference type="ARBA" id="ARBA00022989"/>
    </source>
</evidence>
<evidence type="ECO:0000256" key="3">
    <source>
        <dbReference type="ARBA" id="ARBA00022475"/>
    </source>
</evidence>
<dbReference type="GO" id="GO:0016413">
    <property type="term" value="F:O-acetyltransferase activity"/>
    <property type="evidence" value="ECO:0007669"/>
    <property type="project" value="InterPro"/>
</dbReference>
<dbReference type="UniPathway" id="UPA00566"/>
<dbReference type="GO" id="GO:0005886">
    <property type="term" value="C:plasma membrane"/>
    <property type="evidence" value="ECO:0007669"/>
    <property type="project" value="UniProtKB-SubCell"/>
</dbReference>
<comment type="subcellular location">
    <subcellularLocation>
        <location evidence="7">Cell inner membrane</location>
        <topology evidence="7">Multi-pass membrane protein</topology>
    </subcellularLocation>
    <subcellularLocation>
        <location evidence="1">Cell membrane</location>
        <topology evidence="1">Multi-pass membrane protein</topology>
    </subcellularLocation>
</comment>
<dbReference type="PANTHER" id="PTHR40074">
    <property type="entry name" value="O-ACETYLTRANSFERASE WECH"/>
    <property type="match status" value="1"/>
</dbReference>
<dbReference type="EC" id="2.3.1.-" evidence="7"/>
<feature type="transmembrane region" description="Helical" evidence="7">
    <location>
        <begin position="141"/>
        <end position="160"/>
    </location>
</feature>
<keyword evidence="7" id="KW-0012">Acyltransferase</keyword>
<evidence type="ECO:0000256" key="7">
    <source>
        <dbReference type="HAMAP-Rule" id="MF_01949"/>
    </source>
</evidence>
<keyword evidence="3 7" id="KW-1003">Cell membrane</keyword>
<organism evidence="9 10">
    <name type="scientific">Rouxiella badensis</name>
    <dbReference type="NCBI Taxonomy" id="1646377"/>
    <lineage>
        <taxon>Bacteria</taxon>
        <taxon>Pseudomonadati</taxon>
        <taxon>Pseudomonadota</taxon>
        <taxon>Gammaproteobacteria</taxon>
        <taxon>Enterobacterales</taxon>
        <taxon>Yersiniaceae</taxon>
        <taxon>Rouxiella</taxon>
    </lineage>
</organism>